<dbReference type="SUPFAM" id="SSF56436">
    <property type="entry name" value="C-type lectin-like"/>
    <property type="match status" value="1"/>
</dbReference>
<dbReference type="InterPro" id="IPR050828">
    <property type="entry name" value="C-type_lectin/matrix_domain"/>
</dbReference>
<reference evidence="5" key="1">
    <citation type="submission" date="2020-07" db="EMBL/GenBank/DDBJ databases">
        <title>Clarias magur genome sequencing, assembly and annotation.</title>
        <authorList>
            <person name="Kushwaha B."/>
            <person name="Kumar R."/>
            <person name="Das P."/>
            <person name="Joshi C.G."/>
            <person name="Kumar D."/>
            <person name="Nagpure N.S."/>
            <person name="Pandey M."/>
            <person name="Agarwal S."/>
            <person name="Srivastava S."/>
            <person name="Singh M."/>
            <person name="Sahoo L."/>
            <person name="Jayasankar P."/>
            <person name="Meher P.K."/>
            <person name="Koringa P.G."/>
            <person name="Iquebal M.A."/>
            <person name="Das S.P."/>
            <person name="Bit A."/>
            <person name="Patnaik S."/>
            <person name="Patel N."/>
            <person name="Shah T.M."/>
            <person name="Hinsu A."/>
            <person name="Jena J.K."/>
        </authorList>
    </citation>
    <scope>NUCLEOTIDE SEQUENCE</scope>
    <source>
        <strain evidence="5">CIFAMagur01</strain>
        <tissue evidence="5">Testis</tissue>
    </source>
</reference>
<sequence length="151" mass="17518">GDTANSKCYRLTAVCAVLPCVLLLTAVTVLWIKHNILYTENSQLQTICNNLIIERDQLQRERDGCRRTLDDLYKGRCFSSSLYFISNEYKNWTESREDCRDRGADLVIINSTEEQEFINTLVSSRRAWIGLSDRDREGEWKWVDNTTLITG</sequence>
<evidence type="ECO:0000256" key="3">
    <source>
        <dbReference type="SAM" id="Phobius"/>
    </source>
</evidence>
<comment type="caution">
    <text evidence="5">The sequence shown here is derived from an EMBL/GenBank/DDBJ whole genome shotgun (WGS) entry which is preliminary data.</text>
</comment>
<protein>
    <submittedName>
        <fullName evidence="5">Antigen like protein</fullName>
    </submittedName>
</protein>
<organism evidence="5 6">
    <name type="scientific">Clarias magur</name>
    <name type="common">Asian catfish</name>
    <name type="synonym">Macropteronotus magur</name>
    <dbReference type="NCBI Taxonomy" id="1594786"/>
    <lineage>
        <taxon>Eukaryota</taxon>
        <taxon>Metazoa</taxon>
        <taxon>Chordata</taxon>
        <taxon>Craniata</taxon>
        <taxon>Vertebrata</taxon>
        <taxon>Euteleostomi</taxon>
        <taxon>Actinopterygii</taxon>
        <taxon>Neopterygii</taxon>
        <taxon>Teleostei</taxon>
        <taxon>Ostariophysi</taxon>
        <taxon>Siluriformes</taxon>
        <taxon>Clariidae</taxon>
        <taxon>Clarias</taxon>
    </lineage>
</organism>
<evidence type="ECO:0000256" key="1">
    <source>
        <dbReference type="ARBA" id="ARBA00004401"/>
    </source>
</evidence>
<feature type="non-terminal residue" evidence="5">
    <location>
        <position position="1"/>
    </location>
</feature>
<evidence type="ECO:0000313" key="5">
    <source>
        <dbReference type="EMBL" id="KAF5891820.1"/>
    </source>
</evidence>
<keyword evidence="6" id="KW-1185">Reference proteome</keyword>
<dbReference type="InterPro" id="IPR001304">
    <property type="entry name" value="C-type_lectin-like"/>
</dbReference>
<proteinExistence type="predicted"/>
<comment type="subcellular location">
    <subcellularLocation>
        <location evidence="1">Cell membrane</location>
        <topology evidence="1">Single-pass type II membrane protein</topology>
    </subcellularLocation>
</comment>
<dbReference type="InterPro" id="IPR016187">
    <property type="entry name" value="CTDL_fold"/>
</dbReference>
<feature type="domain" description="C-type lectin" evidence="4">
    <location>
        <begin position="78"/>
        <end position="148"/>
    </location>
</feature>
<dbReference type="PROSITE" id="PS50041">
    <property type="entry name" value="C_TYPE_LECTIN_2"/>
    <property type="match status" value="1"/>
</dbReference>
<dbReference type="AlphaFoldDB" id="A0A8J4TAU0"/>
<dbReference type="InterPro" id="IPR016186">
    <property type="entry name" value="C-type_lectin-like/link_sf"/>
</dbReference>
<keyword evidence="2" id="KW-0175">Coiled coil</keyword>
<dbReference type="GO" id="GO:0005886">
    <property type="term" value="C:plasma membrane"/>
    <property type="evidence" value="ECO:0007669"/>
    <property type="project" value="UniProtKB-SubCell"/>
</dbReference>
<name>A0A8J4TAU0_CLAMG</name>
<keyword evidence="3" id="KW-0472">Membrane</keyword>
<dbReference type="EMBL" id="QNUK01000550">
    <property type="protein sequence ID" value="KAF5891820.1"/>
    <property type="molecule type" value="Genomic_DNA"/>
</dbReference>
<dbReference type="Gene3D" id="3.10.100.10">
    <property type="entry name" value="Mannose-Binding Protein A, subunit A"/>
    <property type="match status" value="1"/>
</dbReference>
<evidence type="ECO:0000256" key="2">
    <source>
        <dbReference type="SAM" id="Coils"/>
    </source>
</evidence>
<evidence type="ECO:0000259" key="4">
    <source>
        <dbReference type="PROSITE" id="PS50041"/>
    </source>
</evidence>
<feature type="non-terminal residue" evidence="5">
    <location>
        <position position="151"/>
    </location>
</feature>
<gene>
    <name evidence="5" type="ORF">DAT39_018476</name>
</gene>
<feature type="coiled-coil region" evidence="2">
    <location>
        <begin position="41"/>
        <end position="68"/>
    </location>
</feature>
<keyword evidence="3" id="KW-1133">Transmembrane helix</keyword>
<accession>A0A8J4TAU0</accession>
<feature type="transmembrane region" description="Helical" evidence="3">
    <location>
        <begin position="12"/>
        <end position="32"/>
    </location>
</feature>
<dbReference type="PANTHER" id="PTHR45710">
    <property type="entry name" value="C-TYPE LECTIN DOMAIN-CONTAINING PROTEIN 180"/>
    <property type="match status" value="1"/>
</dbReference>
<keyword evidence="3" id="KW-0812">Transmembrane</keyword>
<dbReference type="PANTHER" id="PTHR45710:SF8">
    <property type="entry name" value="RERATING FAMILY MEMBER 4"/>
    <property type="match status" value="1"/>
</dbReference>
<evidence type="ECO:0000313" key="6">
    <source>
        <dbReference type="Proteomes" id="UP000727407"/>
    </source>
</evidence>
<dbReference type="OrthoDB" id="7357196at2759"/>
<dbReference type="Proteomes" id="UP000727407">
    <property type="component" value="Unassembled WGS sequence"/>
</dbReference>
<dbReference type="Pfam" id="PF00059">
    <property type="entry name" value="Lectin_C"/>
    <property type="match status" value="1"/>
</dbReference>